<feature type="region of interest" description="Disordered" evidence="1">
    <location>
        <begin position="53"/>
        <end position="80"/>
    </location>
</feature>
<sequence length="80" mass="9260">MKMRISSTLKPTTEDITEETKTAKYCCDDQSVFFLEFFMSLKQVGHCRLARIESPGTPEETRRQGSDVKGLRLSRSQRRD</sequence>
<name>A0A834T5M1_9FABA</name>
<reference evidence="2" key="1">
    <citation type="submission" date="2020-09" db="EMBL/GenBank/DDBJ databases">
        <title>Genome-Enabled Discovery of Anthraquinone Biosynthesis in Senna tora.</title>
        <authorList>
            <person name="Kang S.-H."/>
            <person name="Pandey R.P."/>
            <person name="Lee C.-M."/>
            <person name="Sim J.-S."/>
            <person name="Jeong J.-T."/>
            <person name="Choi B.-S."/>
            <person name="Jung M."/>
            <person name="Ginzburg D."/>
            <person name="Zhao K."/>
            <person name="Won S.Y."/>
            <person name="Oh T.-J."/>
            <person name="Yu Y."/>
            <person name="Kim N.-H."/>
            <person name="Lee O.R."/>
            <person name="Lee T.-H."/>
            <person name="Bashyal P."/>
            <person name="Kim T.-S."/>
            <person name="Lee W.-H."/>
            <person name="Kawkins C."/>
            <person name="Kim C.-K."/>
            <person name="Kim J.S."/>
            <person name="Ahn B.O."/>
            <person name="Rhee S.Y."/>
            <person name="Sohng J.K."/>
        </authorList>
    </citation>
    <scope>NUCLEOTIDE SEQUENCE</scope>
    <source>
        <tissue evidence="2">Leaf</tissue>
    </source>
</reference>
<evidence type="ECO:0000313" key="3">
    <source>
        <dbReference type="Proteomes" id="UP000634136"/>
    </source>
</evidence>
<feature type="compositionally biased region" description="Basic and acidic residues" evidence="1">
    <location>
        <begin position="59"/>
        <end position="70"/>
    </location>
</feature>
<gene>
    <name evidence="2" type="ORF">G2W53_028216</name>
</gene>
<dbReference type="EMBL" id="JAAIUW010000009">
    <property type="protein sequence ID" value="KAF7814247.1"/>
    <property type="molecule type" value="Genomic_DNA"/>
</dbReference>
<evidence type="ECO:0000256" key="1">
    <source>
        <dbReference type="SAM" id="MobiDB-lite"/>
    </source>
</evidence>
<proteinExistence type="predicted"/>
<dbReference type="Proteomes" id="UP000634136">
    <property type="component" value="Unassembled WGS sequence"/>
</dbReference>
<organism evidence="2 3">
    <name type="scientific">Senna tora</name>
    <dbReference type="NCBI Taxonomy" id="362788"/>
    <lineage>
        <taxon>Eukaryota</taxon>
        <taxon>Viridiplantae</taxon>
        <taxon>Streptophyta</taxon>
        <taxon>Embryophyta</taxon>
        <taxon>Tracheophyta</taxon>
        <taxon>Spermatophyta</taxon>
        <taxon>Magnoliopsida</taxon>
        <taxon>eudicotyledons</taxon>
        <taxon>Gunneridae</taxon>
        <taxon>Pentapetalae</taxon>
        <taxon>rosids</taxon>
        <taxon>fabids</taxon>
        <taxon>Fabales</taxon>
        <taxon>Fabaceae</taxon>
        <taxon>Caesalpinioideae</taxon>
        <taxon>Cassia clade</taxon>
        <taxon>Senna</taxon>
    </lineage>
</organism>
<accession>A0A834T5M1</accession>
<dbReference type="AlphaFoldDB" id="A0A834T5M1"/>
<evidence type="ECO:0000313" key="2">
    <source>
        <dbReference type="EMBL" id="KAF7814247.1"/>
    </source>
</evidence>
<comment type="caution">
    <text evidence="2">The sequence shown here is derived from an EMBL/GenBank/DDBJ whole genome shotgun (WGS) entry which is preliminary data.</text>
</comment>
<keyword evidence="3" id="KW-1185">Reference proteome</keyword>
<protein>
    <submittedName>
        <fullName evidence="2">Uncharacterized protein</fullName>
    </submittedName>
</protein>